<evidence type="ECO:0000259" key="1">
    <source>
        <dbReference type="Pfam" id="PF00575"/>
    </source>
</evidence>
<evidence type="ECO:0000313" key="2">
    <source>
        <dbReference type="EMBL" id="KDB46672.1"/>
    </source>
</evidence>
<organism evidence="2 3">
    <name type="scientific">Glaesserella parasuis HPS10</name>
    <dbReference type="NCBI Taxonomy" id="1450514"/>
    <lineage>
        <taxon>Bacteria</taxon>
        <taxon>Pseudomonadati</taxon>
        <taxon>Pseudomonadota</taxon>
        <taxon>Gammaproteobacteria</taxon>
        <taxon>Pasteurellales</taxon>
        <taxon>Pasteurellaceae</taxon>
        <taxon>Glaesserella</taxon>
    </lineage>
</organism>
<dbReference type="Gene3D" id="2.40.50.140">
    <property type="entry name" value="Nucleic acid-binding proteins"/>
    <property type="match status" value="1"/>
</dbReference>
<accession>A0A837B0E5</accession>
<dbReference type="AlphaFoldDB" id="A0A837B0E5"/>
<sequence>MQKILRVYSGLRVKVIENGASVFVPFSTLHNNKEEMIFSSEEIALYIKGEKAYQIGQAVKVKLKEVRVETRSVVGDVLI</sequence>
<dbReference type="SUPFAM" id="SSF50249">
    <property type="entry name" value="Nucleic acid-binding proteins"/>
    <property type="match status" value="1"/>
</dbReference>
<dbReference type="InterPro" id="IPR003029">
    <property type="entry name" value="S1_domain"/>
</dbReference>
<dbReference type="Pfam" id="PF00575">
    <property type="entry name" value="S1"/>
    <property type="match status" value="1"/>
</dbReference>
<reference evidence="2 3" key="1">
    <citation type="submission" date="2014-02" db="EMBL/GenBank/DDBJ databases">
        <title>Comparative genomics of Haemophilus parasuis isolated from pig lungs.</title>
        <authorList>
            <person name="Kittichotirat W."/>
            <person name="Bumgarner R.E."/>
            <person name="Lawrence P."/>
        </authorList>
    </citation>
    <scope>NUCLEOTIDE SEQUENCE [LARGE SCALE GENOMIC DNA]</scope>
    <source>
        <strain evidence="2 3">HPS10</strain>
    </source>
</reference>
<proteinExistence type="predicted"/>
<feature type="domain" description="S1 motif" evidence="1">
    <location>
        <begin position="9"/>
        <end position="74"/>
    </location>
</feature>
<gene>
    <name evidence="2" type="ORF">HPS10_07520</name>
</gene>
<dbReference type="GO" id="GO:0003676">
    <property type="term" value="F:nucleic acid binding"/>
    <property type="evidence" value="ECO:0007669"/>
    <property type="project" value="InterPro"/>
</dbReference>
<dbReference type="Proteomes" id="UP000027036">
    <property type="component" value="Unassembled WGS sequence"/>
</dbReference>
<protein>
    <recommendedName>
        <fullName evidence="1">S1 motif domain-containing protein</fullName>
    </recommendedName>
</protein>
<dbReference type="EMBL" id="JDSO01000097">
    <property type="protein sequence ID" value="KDB46672.1"/>
    <property type="molecule type" value="Genomic_DNA"/>
</dbReference>
<name>A0A837B0E5_GLAPU</name>
<dbReference type="InterPro" id="IPR012340">
    <property type="entry name" value="NA-bd_OB-fold"/>
</dbReference>
<evidence type="ECO:0000313" key="3">
    <source>
        <dbReference type="Proteomes" id="UP000027036"/>
    </source>
</evidence>
<comment type="caution">
    <text evidence="2">The sequence shown here is derived from an EMBL/GenBank/DDBJ whole genome shotgun (WGS) entry which is preliminary data.</text>
</comment>